<feature type="domain" description="Glycosyltransferase subfamily 4-like N-terminal" evidence="1">
    <location>
        <begin position="17"/>
        <end position="193"/>
    </location>
</feature>
<accession>A0A1D3UU54</accession>
<dbReference type="PANTHER" id="PTHR12526">
    <property type="entry name" value="GLYCOSYLTRANSFERASE"/>
    <property type="match status" value="1"/>
</dbReference>
<dbReference type="InterPro" id="IPR028098">
    <property type="entry name" value="Glyco_trans_4-like_N"/>
</dbReference>
<dbReference type="Pfam" id="PF13579">
    <property type="entry name" value="Glyco_trans_4_4"/>
    <property type="match status" value="1"/>
</dbReference>
<dbReference type="Proteomes" id="UP000219259">
    <property type="component" value="Unassembled WGS sequence"/>
</dbReference>
<reference evidence="2 5" key="2">
    <citation type="submission" date="2017-09" db="EMBL/GenBank/DDBJ databases">
        <title>Phase variable restriction modification systems are present in the genome sequences of periodontal pathogens Prevotella intermedia, Tannerella forsythia and Porphyromonas gingivalis.</title>
        <authorList>
            <person name="Haigh R.D."/>
            <person name="Crawford L."/>
            <person name="Ralph J."/>
            <person name="Wanford J."/>
            <person name="Vartoukian S.R."/>
            <person name="Hijazib K."/>
            <person name="Wade W."/>
            <person name="Oggioni M.R."/>
        </authorList>
    </citation>
    <scope>NUCLEOTIDE SEQUENCE [LARGE SCALE GENOMIC DNA]</scope>
    <source>
        <strain evidence="2 5">WW11663</strain>
    </source>
</reference>
<dbReference type="Proteomes" id="UP000182057">
    <property type="component" value="Unassembled WGS sequence"/>
</dbReference>
<name>A0A1D3UU54_TANFO</name>
<gene>
    <name evidence="2" type="ORF">CLI86_07545</name>
    <name evidence="3" type="ORF">TFUB20_02092</name>
</gene>
<dbReference type="RefSeq" id="WP_074450106.1">
    <property type="nucleotide sequence ID" value="NZ_FMMM01000070.1"/>
</dbReference>
<reference evidence="3 4" key="1">
    <citation type="submission" date="2016-09" db="EMBL/GenBank/DDBJ databases">
        <authorList>
            <person name="Capua I."/>
            <person name="De Benedictis P."/>
            <person name="Joannis T."/>
            <person name="Lombin L.H."/>
            <person name="Cattoli G."/>
        </authorList>
    </citation>
    <scope>NUCLEOTIDE SEQUENCE [LARGE SCALE GENOMIC DNA]</scope>
    <source>
        <strain evidence="3 4">UB20</strain>
    </source>
</reference>
<dbReference type="GO" id="GO:0016757">
    <property type="term" value="F:glycosyltransferase activity"/>
    <property type="evidence" value="ECO:0007669"/>
    <property type="project" value="UniProtKB-ARBA"/>
</dbReference>
<organism evidence="3 4">
    <name type="scientific">Tannerella forsythia</name>
    <name type="common">Bacteroides forsythus</name>
    <dbReference type="NCBI Taxonomy" id="28112"/>
    <lineage>
        <taxon>Bacteria</taxon>
        <taxon>Pseudomonadati</taxon>
        <taxon>Bacteroidota</taxon>
        <taxon>Bacteroidia</taxon>
        <taxon>Bacteroidales</taxon>
        <taxon>Tannerellaceae</taxon>
        <taxon>Tannerella</taxon>
    </lineage>
</organism>
<evidence type="ECO:0000313" key="4">
    <source>
        <dbReference type="Proteomes" id="UP000182057"/>
    </source>
</evidence>
<dbReference type="Gene3D" id="3.40.50.2000">
    <property type="entry name" value="Glycogen Phosphorylase B"/>
    <property type="match status" value="2"/>
</dbReference>
<evidence type="ECO:0000313" key="2">
    <source>
        <dbReference type="EMBL" id="PDP43657.1"/>
    </source>
</evidence>
<dbReference type="OrthoDB" id="9794575at2"/>
<evidence type="ECO:0000259" key="1">
    <source>
        <dbReference type="Pfam" id="PF13579"/>
    </source>
</evidence>
<dbReference type="AlphaFoldDB" id="A0A1D3UU54"/>
<dbReference type="EMBL" id="FMMM01000070">
    <property type="protein sequence ID" value="SCQ23528.1"/>
    <property type="molecule type" value="Genomic_DNA"/>
</dbReference>
<evidence type="ECO:0000313" key="5">
    <source>
        <dbReference type="Proteomes" id="UP000219259"/>
    </source>
</evidence>
<protein>
    <recommendedName>
        <fullName evidence="1">Glycosyltransferase subfamily 4-like N-terminal domain-containing protein</fullName>
    </recommendedName>
</protein>
<proteinExistence type="predicted"/>
<evidence type="ECO:0000313" key="3">
    <source>
        <dbReference type="EMBL" id="SCQ23528.1"/>
    </source>
</evidence>
<dbReference type="SUPFAM" id="SSF53756">
    <property type="entry name" value="UDP-Glycosyltransferase/glycogen phosphorylase"/>
    <property type="match status" value="1"/>
</dbReference>
<dbReference type="EMBL" id="NSLJ01000016">
    <property type="protein sequence ID" value="PDP43657.1"/>
    <property type="molecule type" value="Genomic_DNA"/>
</dbReference>
<sequence>MKHVLILCDLFPPAFGPRMGYLCKYLKQNGWHPTVLSEHLPDETFAFLKGDTDVSFIRYHRSESHWERMKITLLEVLFGYKNRRMVQEAEKKLKQRRYDVLLCSTYRSFPLPAARKIARKYRLPFVVDLRDIIEQYSNCEYIAHPLPKLFGAEKLIARLFRSHSLRQRNKVLRRADCVTTVSPWHVSVLQRLNPNTQLICNGFDPELFAPVSIRTPEFRITYTGRLLSSSMRNPELLFKAVARLSREGIITPETFRIRWFIDPQSKQQLQQEVKIYPIADYMDYPGYVPAARIPAILNESSMLLLLTNKADENGPKGIMTTKFFEALAVEKPILCVRGDEGCLEEVIRRTRAGLSAHNEDEVYAFIRRYYLQWQAEKTTSIDVVRKEVQSFSRKTQALQFIRIFEQIAPHHE</sequence>